<dbReference type="EMBL" id="JAYMYQ010000005">
    <property type="protein sequence ID" value="KAK7328884.1"/>
    <property type="molecule type" value="Genomic_DNA"/>
</dbReference>
<reference evidence="2 3" key="1">
    <citation type="submission" date="2024-01" db="EMBL/GenBank/DDBJ databases">
        <title>The genomes of 5 underutilized Papilionoideae crops provide insights into root nodulation and disease resistanc.</title>
        <authorList>
            <person name="Jiang F."/>
        </authorList>
    </citation>
    <scope>NUCLEOTIDE SEQUENCE [LARGE SCALE GENOMIC DNA]</scope>
    <source>
        <strain evidence="2">LVBAO_FW01</strain>
        <tissue evidence="2">Leaves</tissue>
    </source>
</reference>
<evidence type="ECO:0000256" key="1">
    <source>
        <dbReference type="SAM" id="SignalP"/>
    </source>
</evidence>
<comment type="caution">
    <text evidence="2">The sequence shown here is derived from an EMBL/GenBank/DDBJ whole genome shotgun (WGS) entry which is preliminary data.</text>
</comment>
<keyword evidence="3" id="KW-1185">Reference proteome</keyword>
<evidence type="ECO:0008006" key="4">
    <source>
        <dbReference type="Google" id="ProtNLM"/>
    </source>
</evidence>
<sequence>MIVICIHLRIIALCSALSLALLTNIQNYYTSGQGTDTPLHELKREHACMHALCLHVKTPLVPMLPSFRSSHHDGLQTAQQRGILQTTAFHEICMSMENFLVHIVFLMGLLRAPSASVTFLRTLDPGFLIADLIH</sequence>
<name>A0AAN9L736_CANGL</name>
<accession>A0AAN9L736</accession>
<evidence type="ECO:0000313" key="2">
    <source>
        <dbReference type="EMBL" id="KAK7328884.1"/>
    </source>
</evidence>
<dbReference type="AlphaFoldDB" id="A0AAN9L736"/>
<proteinExistence type="predicted"/>
<feature type="signal peptide" evidence="1">
    <location>
        <begin position="1"/>
        <end position="16"/>
    </location>
</feature>
<protein>
    <recommendedName>
        <fullName evidence="4">Secreted protein</fullName>
    </recommendedName>
</protein>
<keyword evidence="1" id="KW-0732">Signal</keyword>
<evidence type="ECO:0000313" key="3">
    <source>
        <dbReference type="Proteomes" id="UP001367508"/>
    </source>
</evidence>
<dbReference type="Proteomes" id="UP001367508">
    <property type="component" value="Unassembled WGS sequence"/>
</dbReference>
<gene>
    <name evidence="2" type="ORF">VNO77_23014</name>
</gene>
<feature type="chain" id="PRO_5042985057" description="Secreted protein" evidence="1">
    <location>
        <begin position="17"/>
        <end position="134"/>
    </location>
</feature>
<organism evidence="2 3">
    <name type="scientific">Canavalia gladiata</name>
    <name type="common">Sword bean</name>
    <name type="synonym">Dolichos gladiatus</name>
    <dbReference type="NCBI Taxonomy" id="3824"/>
    <lineage>
        <taxon>Eukaryota</taxon>
        <taxon>Viridiplantae</taxon>
        <taxon>Streptophyta</taxon>
        <taxon>Embryophyta</taxon>
        <taxon>Tracheophyta</taxon>
        <taxon>Spermatophyta</taxon>
        <taxon>Magnoliopsida</taxon>
        <taxon>eudicotyledons</taxon>
        <taxon>Gunneridae</taxon>
        <taxon>Pentapetalae</taxon>
        <taxon>rosids</taxon>
        <taxon>fabids</taxon>
        <taxon>Fabales</taxon>
        <taxon>Fabaceae</taxon>
        <taxon>Papilionoideae</taxon>
        <taxon>50 kb inversion clade</taxon>
        <taxon>NPAAA clade</taxon>
        <taxon>indigoferoid/millettioid clade</taxon>
        <taxon>Phaseoleae</taxon>
        <taxon>Canavalia</taxon>
    </lineage>
</organism>